<accession>A0A285TJ38</accession>
<organism evidence="1 2">
    <name type="scientific">Rhodobacter maris</name>
    <dbReference type="NCBI Taxonomy" id="446682"/>
    <lineage>
        <taxon>Bacteria</taxon>
        <taxon>Pseudomonadati</taxon>
        <taxon>Pseudomonadota</taxon>
        <taxon>Alphaproteobacteria</taxon>
        <taxon>Rhodobacterales</taxon>
        <taxon>Rhodobacter group</taxon>
        <taxon>Rhodobacter</taxon>
    </lineage>
</organism>
<protein>
    <submittedName>
        <fullName evidence="1">Uncharacterized protein</fullName>
    </submittedName>
</protein>
<dbReference type="OrthoDB" id="6402183at2"/>
<name>A0A285TJ38_9RHOB</name>
<dbReference type="Proteomes" id="UP000219111">
    <property type="component" value="Unassembled WGS sequence"/>
</dbReference>
<sequence length="361" mass="40398">MASWLLIDDSPQEAKAFAQDLAQEDVLPIEYISASEAEAALGAGELKPAGVLMDVDLSNELGPLRNGPGMSQSIRGAQQKNLLQPFPIVRFSYRSKVLENIGRDPSSDDLFDLKIEKDGLSDPAMRDAARSKLVGVRQIYDALEPDQPDLFSVVGLSEDFWNLWGSSSFQTDFEIADRVHLRASPLIRLVVHPGLLIDEAILGFRLGVDRVVSAGWSAVVDDLSDYAFGGVAKDCFPRWWARGIEQWWQEKIGGDLPLAGMEIEQRVEQLSKRFDNLVPLTMPKGSMGKRPWRYCLLSMEQRNELVPVDPARGVKIKPRSPMPSWLDPLYASLGIALRNREDPRLDKNDLKRLLPYARTTE</sequence>
<evidence type="ECO:0000313" key="1">
    <source>
        <dbReference type="EMBL" id="SOC22102.1"/>
    </source>
</evidence>
<reference evidence="2" key="1">
    <citation type="submission" date="2017-08" db="EMBL/GenBank/DDBJ databases">
        <authorList>
            <person name="Varghese N."/>
            <person name="Submissions S."/>
        </authorList>
    </citation>
    <scope>NUCLEOTIDE SEQUENCE [LARGE SCALE GENOMIC DNA]</scope>
    <source>
        <strain evidence="2">JA276</strain>
    </source>
</reference>
<proteinExistence type="predicted"/>
<dbReference type="EMBL" id="OBMT01000027">
    <property type="protein sequence ID" value="SOC22102.1"/>
    <property type="molecule type" value="Genomic_DNA"/>
</dbReference>
<dbReference type="AlphaFoldDB" id="A0A285TJ38"/>
<gene>
    <name evidence="1" type="ORF">SAMN05877831_1275</name>
</gene>
<evidence type="ECO:0000313" key="2">
    <source>
        <dbReference type="Proteomes" id="UP000219111"/>
    </source>
</evidence>
<dbReference type="RefSeq" id="WP_097071509.1">
    <property type="nucleotide sequence ID" value="NZ_OBMT01000027.1"/>
</dbReference>
<keyword evidence="2" id="KW-1185">Reference proteome</keyword>